<feature type="domain" description="Plastocyanin-like" evidence="4">
    <location>
        <begin position="163"/>
        <end position="274"/>
    </location>
</feature>
<dbReference type="PANTHER" id="PTHR11709">
    <property type="entry name" value="MULTI-COPPER OXIDASE"/>
    <property type="match status" value="1"/>
</dbReference>
<evidence type="ECO:0000259" key="5">
    <source>
        <dbReference type="Pfam" id="PF07731"/>
    </source>
</evidence>
<dbReference type="InterPro" id="IPR033138">
    <property type="entry name" value="Cu_oxidase_CS"/>
</dbReference>
<dbReference type="CDD" id="cd13861">
    <property type="entry name" value="CuRO_1_CumA_like"/>
    <property type="match status" value="1"/>
</dbReference>
<accession>A0A1G7A120</accession>
<reference evidence="8" key="1">
    <citation type="submission" date="2016-10" db="EMBL/GenBank/DDBJ databases">
        <authorList>
            <person name="Varghese N."/>
            <person name="Submissions S."/>
        </authorList>
    </citation>
    <scope>NUCLEOTIDE SEQUENCE [LARGE SCALE GENOMIC DNA]</scope>
    <source>
        <strain evidence="8">DSM 21424</strain>
    </source>
</reference>
<dbReference type="EMBL" id="FNAT01000001">
    <property type="protein sequence ID" value="SDE08614.1"/>
    <property type="molecule type" value="Genomic_DNA"/>
</dbReference>
<proteinExistence type="predicted"/>
<keyword evidence="8" id="KW-1185">Reference proteome</keyword>
<dbReference type="Proteomes" id="UP000198922">
    <property type="component" value="Unassembled WGS sequence"/>
</dbReference>
<evidence type="ECO:0000313" key="7">
    <source>
        <dbReference type="EMBL" id="SDE08614.1"/>
    </source>
</evidence>
<dbReference type="InterPro" id="IPR011707">
    <property type="entry name" value="Cu-oxidase-like_N"/>
</dbReference>
<name>A0A1G7A120_9RHOB</name>
<dbReference type="Pfam" id="PF00394">
    <property type="entry name" value="Cu-oxidase"/>
    <property type="match status" value="1"/>
</dbReference>
<keyword evidence="1" id="KW-0479">Metal-binding</keyword>
<feature type="domain" description="Plastocyanin-like" evidence="5">
    <location>
        <begin position="356"/>
        <end position="468"/>
    </location>
</feature>
<evidence type="ECO:0000256" key="2">
    <source>
        <dbReference type="ARBA" id="ARBA00023002"/>
    </source>
</evidence>
<dbReference type="GO" id="GO:0051301">
    <property type="term" value="P:cell division"/>
    <property type="evidence" value="ECO:0007669"/>
    <property type="project" value="UniProtKB-KW"/>
</dbReference>
<dbReference type="STRING" id="521013.SAMN04488567_0771"/>
<keyword evidence="7" id="KW-0946">Virion</keyword>
<keyword evidence="7" id="KW-0167">Capsid protein</keyword>
<dbReference type="PROSITE" id="PS00079">
    <property type="entry name" value="MULTICOPPER_OXIDASE1"/>
    <property type="match status" value="1"/>
</dbReference>
<organism evidence="7 8">
    <name type="scientific">Limimaricola pyoseonensis</name>
    <dbReference type="NCBI Taxonomy" id="521013"/>
    <lineage>
        <taxon>Bacteria</taxon>
        <taxon>Pseudomonadati</taxon>
        <taxon>Pseudomonadota</taxon>
        <taxon>Alphaproteobacteria</taxon>
        <taxon>Rhodobacterales</taxon>
        <taxon>Paracoccaceae</taxon>
        <taxon>Limimaricola</taxon>
    </lineage>
</organism>
<evidence type="ECO:0000259" key="6">
    <source>
        <dbReference type="Pfam" id="PF07732"/>
    </source>
</evidence>
<dbReference type="InterPro" id="IPR008972">
    <property type="entry name" value="Cupredoxin"/>
</dbReference>
<sequence>MTHFTGLSRRGFLFGAAALGGAAFLPTAAAAGPQLELTAMRTQAQLLAQPRPATPVWGYGGDLPGPELRFRQADRLSLHARNDLDTPTSIHWHGLRVPSAMDGVAHLTQPPIPPGGDFHYEFDLPDAGTYWYHPHMGGAEQLGRGLAGALVVEEEVPIRVDRDLVWMLQDWRLEPDGAIASDFDGMHDAMHGGRIGNHVTLNGRPGPRIAVAPNERLRLRIVNAATARIFALDFGALAPVVVALDGQPVAPHAPEDGVVLIGPGMRADIVLDASGGAGTEAPVRDLFRPDGAYEVATLVHGHTPLRARAPDWDMALPPNPLPEPDLAAATRHEVVFHGGMMGQMMMGADAPAMIDQMRQGRMWFINGRAAQGHDDPPLIVAERGSTQLIAMENRTGWWHPIHLHGHVFRIVSRDGRPTVHREWRDTVLMAPKERVEIAFRADNPGDWMLHCHVLAHQAAGMAALIRVADAT</sequence>
<dbReference type="GO" id="GO:0016491">
    <property type="term" value="F:oxidoreductase activity"/>
    <property type="evidence" value="ECO:0007669"/>
    <property type="project" value="UniProtKB-KW"/>
</dbReference>
<feature type="domain" description="Plastocyanin-like" evidence="6">
    <location>
        <begin position="51"/>
        <end position="155"/>
    </location>
</feature>
<dbReference type="CDD" id="cd13885">
    <property type="entry name" value="CuRO_2_CumA_like"/>
    <property type="match status" value="1"/>
</dbReference>
<dbReference type="AlphaFoldDB" id="A0A1G7A120"/>
<keyword evidence="2" id="KW-0560">Oxidoreductase</keyword>
<evidence type="ECO:0000256" key="1">
    <source>
        <dbReference type="ARBA" id="ARBA00022723"/>
    </source>
</evidence>
<evidence type="ECO:0000313" key="8">
    <source>
        <dbReference type="Proteomes" id="UP000198922"/>
    </source>
</evidence>
<feature type="chain" id="PRO_5011712421" evidence="3">
    <location>
        <begin position="32"/>
        <end position="471"/>
    </location>
</feature>
<dbReference type="InterPro" id="IPR002355">
    <property type="entry name" value="Cu_oxidase_Cu_BS"/>
</dbReference>
<keyword evidence="7" id="KW-0132">Cell division</keyword>
<dbReference type="PROSITE" id="PS00080">
    <property type="entry name" value="MULTICOPPER_OXIDASE2"/>
    <property type="match status" value="1"/>
</dbReference>
<dbReference type="Gene3D" id="2.60.40.420">
    <property type="entry name" value="Cupredoxins - blue copper proteins"/>
    <property type="match status" value="3"/>
</dbReference>
<dbReference type="PANTHER" id="PTHR11709:SF2">
    <property type="entry name" value="MULTICOPPER OXIDASE LPR1"/>
    <property type="match status" value="1"/>
</dbReference>
<evidence type="ECO:0000256" key="3">
    <source>
        <dbReference type="SAM" id="SignalP"/>
    </source>
</evidence>
<evidence type="ECO:0000259" key="4">
    <source>
        <dbReference type="Pfam" id="PF00394"/>
    </source>
</evidence>
<protein>
    <submittedName>
        <fullName evidence="7">Multicopper oxidase with three cupredoxin domains (Includes cell division protein FtsP and spore coat protein CotA)</fullName>
    </submittedName>
</protein>
<dbReference type="InterPro" id="IPR045087">
    <property type="entry name" value="Cu-oxidase_fam"/>
</dbReference>
<dbReference type="GO" id="GO:0005507">
    <property type="term" value="F:copper ion binding"/>
    <property type="evidence" value="ECO:0007669"/>
    <property type="project" value="InterPro"/>
</dbReference>
<dbReference type="InterPro" id="IPR006311">
    <property type="entry name" value="TAT_signal"/>
</dbReference>
<keyword evidence="3" id="KW-0732">Signal</keyword>
<dbReference type="SUPFAM" id="SSF49503">
    <property type="entry name" value="Cupredoxins"/>
    <property type="match status" value="3"/>
</dbReference>
<dbReference type="PROSITE" id="PS51318">
    <property type="entry name" value="TAT"/>
    <property type="match status" value="1"/>
</dbReference>
<dbReference type="RefSeq" id="WP_207497383.1">
    <property type="nucleotide sequence ID" value="NZ_FNAT01000001.1"/>
</dbReference>
<keyword evidence="7" id="KW-0131">Cell cycle</keyword>
<feature type="signal peptide" evidence="3">
    <location>
        <begin position="1"/>
        <end position="31"/>
    </location>
</feature>
<dbReference type="InterPro" id="IPR001117">
    <property type="entry name" value="Cu-oxidase_2nd"/>
</dbReference>
<dbReference type="InterPro" id="IPR011706">
    <property type="entry name" value="Cu-oxidase_C"/>
</dbReference>
<dbReference type="Pfam" id="PF07731">
    <property type="entry name" value="Cu-oxidase_2"/>
    <property type="match status" value="1"/>
</dbReference>
<dbReference type="Pfam" id="PF07732">
    <property type="entry name" value="Cu-oxidase_3"/>
    <property type="match status" value="1"/>
</dbReference>
<gene>
    <name evidence="7" type="ORF">SAMN04488567_0771</name>
</gene>